<keyword evidence="3" id="KW-1185">Reference proteome</keyword>
<comment type="caution">
    <text evidence="2">The sequence shown here is derived from an EMBL/GenBank/DDBJ whole genome shotgun (WGS) entry which is preliminary data.</text>
</comment>
<keyword evidence="1" id="KW-0472">Membrane</keyword>
<gene>
    <name evidence="2" type="ORF">EJ08DRAFT_737476</name>
</gene>
<keyword evidence="1" id="KW-1133">Transmembrane helix</keyword>
<organism evidence="2 3">
    <name type="scientific">Tothia fuscella</name>
    <dbReference type="NCBI Taxonomy" id="1048955"/>
    <lineage>
        <taxon>Eukaryota</taxon>
        <taxon>Fungi</taxon>
        <taxon>Dikarya</taxon>
        <taxon>Ascomycota</taxon>
        <taxon>Pezizomycotina</taxon>
        <taxon>Dothideomycetes</taxon>
        <taxon>Pleosporomycetidae</taxon>
        <taxon>Venturiales</taxon>
        <taxon>Cylindrosympodiaceae</taxon>
        <taxon>Tothia</taxon>
    </lineage>
</organism>
<name>A0A9P4TV33_9PEZI</name>
<reference evidence="2" key="1">
    <citation type="journal article" date="2020" name="Stud. Mycol.">
        <title>101 Dothideomycetes genomes: a test case for predicting lifestyles and emergence of pathogens.</title>
        <authorList>
            <person name="Haridas S."/>
            <person name="Albert R."/>
            <person name="Binder M."/>
            <person name="Bloem J."/>
            <person name="Labutti K."/>
            <person name="Salamov A."/>
            <person name="Andreopoulos B."/>
            <person name="Baker S."/>
            <person name="Barry K."/>
            <person name="Bills G."/>
            <person name="Bluhm B."/>
            <person name="Cannon C."/>
            <person name="Castanera R."/>
            <person name="Culley D."/>
            <person name="Daum C."/>
            <person name="Ezra D."/>
            <person name="Gonzalez J."/>
            <person name="Henrissat B."/>
            <person name="Kuo A."/>
            <person name="Liang C."/>
            <person name="Lipzen A."/>
            <person name="Lutzoni F."/>
            <person name="Magnuson J."/>
            <person name="Mondo S."/>
            <person name="Nolan M."/>
            <person name="Ohm R."/>
            <person name="Pangilinan J."/>
            <person name="Park H.-J."/>
            <person name="Ramirez L."/>
            <person name="Alfaro M."/>
            <person name="Sun H."/>
            <person name="Tritt A."/>
            <person name="Yoshinaga Y."/>
            <person name="Zwiers L.-H."/>
            <person name="Turgeon B."/>
            <person name="Goodwin S."/>
            <person name="Spatafora J."/>
            <person name="Crous P."/>
            <person name="Grigoriev I."/>
        </authorList>
    </citation>
    <scope>NUCLEOTIDE SEQUENCE</scope>
    <source>
        <strain evidence="2">CBS 130266</strain>
    </source>
</reference>
<proteinExistence type="predicted"/>
<protein>
    <recommendedName>
        <fullName evidence="4">Transmembrane protein</fullName>
    </recommendedName>
</protein>
<dbReference type="EMBL" id="MU007082">
    <property type="protein sequence ID" value="KAF2423374.1"/>
    <property type="molecule type" value="Genomic_DNA"/>
</dbReference>
<evidence type="ECO:0000256" key="1">
    <source>
        <dbReference type="SAM" id="Phobius"/>
    </source>
</evidence>
<feature type="transmembrane region" description="Helical" evidence="1">
    <location>
        <begin position="318"/>
        <end position="339"/>
    </location>
</feature>
<dbReference type="Proteomes" id="UP000800235">
    <property type="component" value="Unassembled WGS sequence"/>
</dbReference>
<dbReference type="OrthoDB" id="5322539at2759"/>
<keyword evidence="1" id="KW-0812">Transmembrane</keyword>
<evidence type="ECO:0000313" key="3">
    <source>
        <dbReference type="Proteomes" id="UP000800235"/>
    </source>
</evidence>
<sequence length="340" mass="37839">MVQVPIVDLSNIGNGTIVDFSEHAIFSLDGDLGYLETNPALRAFAGVALSTGEPQRIPGPCSDSCSYSISIDGLLFTCQDVPTSENNILSDHGLIYKAEDRTGKTRREGNWNWQNMTFVINWVLTPSIQFNKAAEIRGLACSTLLATYTLDISYRGGLQSVNTTVKEQSSPWTNAQPIVQQYYDYFTFIRDLSYDGPVVVNDTMRQQLTMEFTRTQAFAIRDAAIGPLLGWVYNFADCEVQSTRTNLTLIMGSDFVTRNTVTAPRFNISAEGLQNYLQNVVISTIALNPANKPIWRSRPIKVSSGAIVYTFSEPWQFYAPYGASLLVTFLIYGVGIWSLY</sequence>
<evidence type="ECO:0008006" key="4">
    <source>
        <dbReference type="Google" id="ProtNLM"/>
    </source>
</evidence>
<dbReference type="AlphaFoldDB" id="A0A9P4TV33"/>
<accession>A0A9P4TV33</accession>
<evidence type="ECO:0000313" key="2">
    <source>
        <dbReference type="EMBL" id="KAF2423374.1"/>
    </source>
</evidence>